<dbReference type="SUPFAM" id="SSF53927">
    <property type="entry name" value="Cytidine deaminase-like"/>
    <property type="match status" value="1"/>
</dbReference>
<dbReference type="RefSeq" id="WP_014969033.1">
    <property type="nucleotide sequence ID" value="NC_018664.1"/>
</dbReference>
<comment type="subcellular location">
    <subcellularLocation>
        <location evidence="3">Cytoplasm</location>
    </subcellularLocation>
</comment>
<protein>
    <recommendedName>
        <fullName evidence="3">Sulfur carrier protein FdhD</fullName>
    </recommendedName>
</protein>
<dbReference type="Gene3D" id="3.40.140.10">
    <property type="entry name" value="Cytidine Deaminase, domain 2"/>
    <property type="match status" value="1"/>
</dbReference>
<dbReference type="NCBIfam" id="TIGR00129">
    <property type="entry name" value="fdhD_narQ"/>
    <property type="match status" value="1"/>
</dbReference>
<dbReference type="Gene3D" id="3.10.20.10">
    <property type="match status" value="1"/>
</dbReference>
<evidence type="ECO:0000256" key="3">
    <source>
        <dbReference type="HAMAP-Rule" id="MF_00187"/>
    </source>
</evidence>
<dbReference type="Proteomes" id="UP000006094">
    <property type="component" value="Chromosome"/>
</dbReference>
<dbReference type="PANTHER" id="PTHR30592:SF1">
    <property type="entry name" value="SULFUR CARRIER PROTEIN FDHD"/>
    <property type="match status" value="1"/>
</dbReference>
<dbReference type="GO" id="GO:0006777">
    <property type="term" value="P:Mo-molybdopterin cofactor biosynthetic process"/>
    <property type="evidence" value="ECO:0007669"/>
    <property type="project" value="UniProtKB-UniRule"/>
</dbReference>
<organism evidence="4 5">
    <name type="scientific">Gottschalkia acidurici (strain ATCC 7906 / DSM 604 / BCRC 14475 / CIP 104303 / KCTC 5404 / NCIMB 10678 / 9a)</name>
    <name type="common">Clostridium acidurici</name>
    <dbReference type="NCBI Taxonomy" id="1128398"/>
    <lineage>
        <taxon>Bacteria</taxon>
        <taxon>Bacillati</taxon>
        <taxon>Bacillota</taxon>
        <taxon>Tissierellia</taxon>
        <taxon>Tissierellales</taxon>
        <taxon>Gottschalkiaceae</taxon>
        <taxon>Gottschalkia</taxon>
    </lineage>
</organism>
<comment type="function">
    <text evidence="3">Required for formate dehydrogenase (FDH) activity. Acts as a sulfur carrier protein that transfers sulfur from IscS to the molybdenum cofactor prior to its insertion into FDH.</text>
</comment>
<dbReference type="HAMAP" id="MF_00187">
    <property type="entry name" value="FdhD"/>
    <property type="match status" value="1"/>
</dbReference>
<dbReference type="InterPro" id="IPR003786">
    <property type="entry name" value="FdhD"/>
</dbReference>
<dbReference type="Pfam" id="PF02634">
    <property type="entry name" value="FdhD-NarQ"/>
    <property type="match status" value="1"/>
</dbReference>
<feature type="active site" description="Cysteine persulfide intermediate" evidence="3">
    <location>
        <position position="105"/>
    </location>
</feature>
<dbReference type="EMBL" id="CP003326">
    <property type="protein sequence ID" value="AFS79899.1"/>
    <property type="molecule type" value="Genomic_DNA"/>
</dbReference>
<dbReference type="AlphaFoldDB" id="K0B398"/>
<comment type="similarity">
    <text evidence="3">Belongs to the FdhD family.</text>
</comment>
<feature type="binding site" evidence="3">
    <location>
        <begin position="243"/>
        <end position="248"/>
    </location>
    <ligand>
        <name>Mo-bis(molybdopterin guanine dinucleotide)</name>
        <dbReference type="ChEBI" id="CHEBI:60539"/>
    </ligand>
</feature>
<evidence type="ECO:0000256" key="2">
    <source>
        <dbReference type="ARBA" id="ARBA00023150"/>
    </source>
</evidence>
<dbReference type="GO" id="GO:0005737">
    <property type="term" value="C:cytoplasm"/>
    <property type="evidence" value="ECO:0007669"/>
    <property type="project" value="UniProtKB-SubCell"/>
</dbReference>
<dbReference type="PIRSF" id="PIRSF015626">
    <property type="entry name" value="FdhD"/>
    <property type="match status" value="1"/>
</dbReference>
<dbReference type="GO" id="GO:0097163">
    <property type="term" value="F:sulfur carrier activity"/>
    <property type="evidence" value="ECO:0007669"/>
    <property type="project" value="UniProtKB-UniRule"/>
</dbReference>
<evidence type="ECO:0000256" key="1">
    <source>
        <dbReference type="ARBA" id="ARBA00022490"/>
    </source>
</evidence>
<evidence type="ECO:0000313" key="4">
    <source>
        <dbReference type="EMBL" id="AFS79899.1"/>
    </source>
</evidence>
<evidence type="ECO:0000313" key="5">
    <source>
        <dbReference type="Proteomes" id="UP000006094"/>
    </source>
</evidence>
<dbReference type="STRING" id="1128398.Curi_c29330"/>
<dbReference type="KEGG" id="cad:Curi_c29330"/>
<dbReference type="InterPro" id="IPR016193">
    <property type="entry name" value="Cytidine_deaminase-like"/>
</dbReference>
<dbReference type="PATRIC" id="fig|1128398.3.peg.3003"/>
<proteinExistence type="inferred from homology"/>
<reference evidence="4 5" key="1">
    <citation type="journal article" date="2012" name="PLoS ONE">
        <title>The purine-utilizing bacterium Clostridium acidurici 9a: a genome-guided metabolic reconsideration.</title>
        <authorList>
            <person name="Hartwich K."/>
            <person name="Poehlein A."/>
            <person name="Daniel R."/>
        </authorList>
    </citation>
    <scope>NUCLEOTIDE SEQUENCE [LARGE SCALE GENOMIC DNA]</scope>
    <source>
        <strain evidence="5">ATCC 7906 / DSM 604 / BCRC 14475 / CIP 104303 / KCTC 5404 / NCIMB 10678 / 9a</strain>
    </source>
</reference>
<dbReference type="GO" id="GO:0016783">
    <property type="term" value="F:sulfurtransferase activity"/>
    <property type="evidence" value="ECO:0007669"/>
    <property type="project" value="InterPro"/>
</dbReference>
<dbReference type="OrthoDB" id="9782042at2"/>
<dbReference type="HOGENOM" id="CLU_056887_4_1_9"/>
<gene>
    <name evidence="3 4" type="primary">fdhD</name>
    <name evidence="4" type="ordered locus">Curi_c29330</name>
</gene>
<keyword evidence="1 3" id="KW-0963">Cytoplasm</keyword>
<keyword evidence="5" id="KW-1185">Reference proteome</keyword>
<dbReference type="eggNOG" id="COG1526">
    <property type="taxonomic scope" value="Bacteria"/>
</dbReference>
<accession>K0B398</accession>
<name>K0B398_GOTA9</name>
<sequence length="260" mass="29404">MTGTKEYDIIRVKGEEIYEDKDYVIVEHAFTIFLNDNEFITLLCTPSSLEYLAIGFLHSEGLIKSKEDIKNIRIDKEKGIAYVYTKNKTNLSEKLYGKRTITTGCGKGTVFYNVIDSFKSKKIKNDTKINTDDIKKLIRTFNKESELFLKTGGVHSCALCDRENILIFEEDIGRHNALDKIIGKVFMQGMDISDKMILTSGRISSEVLIKVAKIGLPIIVSRSAPTNLTIEMAKDLNITVIGFVRGDKMNIYSNFPSLDF</sequence>
<keyword evidence="2 3" id="KW-0501">Molybdenum cofactor biosynthesis</keyword>
<dbReference type="PANTHER" id="PTHR30592">
    <property type="entry name" value="FORMATE DEHYDROGENASE"/>
    <property type="match status" value="1"/>
</dbReference>